<keyword evidence="7" id="KW-1185">Reference proteome</keyword>
<accession>A0A1D7Y2J7</accession>
<dbReference type="PRINTS" id="PR00463">
    <property type="entry name" value="EP450I"/>
</dbReference>
<dbReference type="GO" id="GO:0004497">
    <property type="term" value="F:monooxygenase activity"/>
    <property type="evidence" value="ECO:0007669"/>
    <property type="project" value="UniProtKB-KW"/>
</dbReference>
<dbReference type="PRINTS" id="PR00385">
    <property type="entry name" value="P450"/>
</dbReference>
<evidence type="ECO:0000256" key="5">
    <source>
        <dbReference type="SAM" id="MobiDB-lite"/>
    </source>
</evidence>
<dbReference type="EMBL" id="CP017248">
    <property type="protein sequence ID" value="AOR29811.1"/>
    <property type="molecule type" value="Genomic_DNA"/>
</dbReference>
<dbReference type="PANTHER" id="PTHR24305:SF166">
    <property type="entry name" value="CYTOCHROME P450 12A4, MITOCHONDRIAL-RELATED"/>
    <property type="match status" value="1"/>
</dbReference>
<feature type="region of interest" description="Disordered" evidence="5">
    <location>
        <begin position="1"/>
        <end position="31"/>
    </location>
</feature>
<dbReference type="GO" id="GO:0005506">
    <property type="term" value="F:iron ion binding"/>
    <property type="evidence" value="ECO:0007669"/>
    <property type="project" value="InterPro"/>
</dbReference>
<keyword evidence="3 4" id="KW-0479">Metal-binding</keyword>
<dbReference type="InterPro" id="IPR002401">
    <property type="entry name" value="Cyt_P450_E_grp-I"/>
</dbReference>
<dbReference type="Proteomes" id="UP000094960">
    <property type="component" value="Chromosome"/>
</dbReference>
<dbReference type="KEGG" id="spun:BFF78_00760"/>
<dbReference type="Gene3D" id="1.10.630.10">
    <property type="entry name" value="Cytochrome P450"/>
    <property type="match status" value="1"/>
</dbReference>
<keyword evidence="3 4" id="KW-0349">Heme</keyword>
<evidence type="ECO:0000256" key="1">
    <source>
        <dbReference type="ARBA" id="ARBA00001971"/>
    </source>
</evidence>
<evidence type="ECO:0000256" key="4">
    <source>
        <dbReference type="RuleBase" id="RU000461"/>
    </source>
</evidence>
<keyword evidence="3 4" id="KW-0408">Iron</keyword>
<feature type="binding site" description="axial binding residue" evidence="3">
    <location>
        <position position="424"/>
    </location>
    <ligand>
        <name>heme</name>
        <dbReference type="ChEBI" id="CHEBI:30413"/>
    </ligand>
    <ligandPart>
        <name>Fe</name>
        <dbReference type="ChEBI" id="CHEBI:18248"/>
    </ligandPart>
</feature>
<sequence>MPHGSPHSAGDATAGTASAEAARCPVDHSAQRAQTVIPETALTGPKIPVPLQLAILRKRPTKFADWCRNRYGSRYKVSIMPNSRLYMLSDPDEVRAMFMAPRDVIHTGNSNHAIEKFTGQSGLAWLDEDEHKVRRKQLMPSFKGTSLKRIEASINARIQRDIAAWPREQALWVHPRAHIFTMEVIREVIFGKMVPSRWPELFEVLMKMMRVNRRPAGIIMPHRMRPAVVRALAAIPPVGLGHFIEHRKRADALIAEAVKERMDAGELGDDMLSLLLGITHEDGSLLSASEMRDEMMTIFLAGTETVAASVSWALEFLSLEHEVRSRLIAEIEEGTSDTYLTAVIYEVLRMRPPLTHIITREVVKPIEIGGVRYEPGARLWANAYLVNHDPSRYPEPHLFRPERFLGVNPGNHTWIPFGGGATRCLGDRIAMVELKAVIREVLMTCELQRVNPRPAELHGRGIVLVPDTGARLVLRPRVRKPEPVNSDEQQAACPTR</sequence>
<gene>
    <name evidence="6" type="ORF">BFF78_00760</name>
</gene>
<feature type="compositionally biased region" description="Low complexity" evidence="5">
    <location>
        <begin position="8"/>
        <end position="22"/>
    </location>
</feature>
<evidence type="ECO:0000256" key="3">
    <source>
        <dbReference type="PIRSR" id="PIRSR602401-1"/>
    </source>
</evidence>
<dbReference type="InterPro" id="IPR036396">
    <property type="entry name" value="Cyt_P450_sf"/>
</dbReference>
<protein>
    <recommendedName>
        <fullName evidence="8">Cytochrome P450</fullName>
    </recommendedName>
</protein>
<dbReference type="PANTHER" id="PTHR24305">
    <property type="entry name" value="CYTOCHROME P450"/>
    <property type="match status" value="1"/>
</dbReference>
<dbReference type="GO" id="GO:0016705">
    <property type="term" value="F:oxidoreductase activity, acting on paired donors, with incorporation or reduction of molecular oxygen"/>
    <property type="evidence" value="ECO:0007669"/>
    <property type="project" value="InterPro"/>
</dbReference>
<dbReference type="InterPro" id="IPR001128">
    <property type="entry name" value="Cyt_P450"/>
</dbReference>
<evidence type="ECO:0000313" key="6">
    <source>
        <dbReference type="EMBL" id="AOR29811.1"/>
    </source>
</evidence>
<evidence type="ECO:0000313" key="7">
    <source>
        <dbReference type="Proteomes" id="UP000094960"/>
    </source>
</evidence>
<name>A0A1D7Y2J7_9ACTN</name>
<dbReference type="CDD" id="cd11053">
    <property type="entry name" value="CYP110-like"/>
    <property type="match status" value="1"/>
</dbReference>
<dbReference type="InterPro" id="IPR050121">
    <property type="entry name" value="Cytochrome_P450_monoxygenase"/>
</dbReference>
<comment type="cofactor">
    <cofactor evidence="1 3">
        <name>heme</name>
        <dbReference type="ChEBI" id="CHEBI:30413"/>
    </cofactor>
</comment>
<comment type="similarity">
    <text evidence="2 4">Belongs to the cytochrome P450 family.</text>
</comment>
<dbReference type="InterPro" id="IPR017972">
    <property type="entry name" value="Cyt_P450_CS"/>
</dbReference>
<evidence type="ECO:0000256" key="2">
    <source>
        <dbReference type="ARBA" id="ARBA00010617"/>
    </source>
</evidence>
<keyword evidence="4" id="KW-0503">Monooxygenase</keyword>
<keyword evidence="4" id="KW-0560">Oxidoreductase</keyword>
<dbReference type="SUPFAM" id="SSF48264">
    <property type="entry name" value="Cytochrome P450"/>
    <property type="match status" value="1"/>
</dbReference>
<proteinExistence type="inferred from homology"/>
<reference evidence="7" key="1">
    <citation type="submission" date="2016-09" db="EMBL/GenBank/DDBJ databases">
        <title>Streptomyces puniciscabiei strain:TW1S1 Genome sequencing and assembly.</title>
        <authorList>
            <person name="Kim M.-K."/>
            <person name="Kim S.B."/>
        </authorList>
    </citation>
    <scope>NUCLEOTIDE SEQUENCE [LARGE SCALE GENOMIC DNA]</scope>
    <source>
        <strain evidence="7">TW1S1</strain>
    </source>
</reference>
<evidence type="ECO:0008006" key="8">
    <source>
        <dbReference type="Google" id="ProtNLM"/>
    </source>
</evidence>
<dbReference type="AlphaFoldDB" id="A0A1D7Y2J7"/>
<dbReference type="GO" id="GO:0020037">
    <property type="term" value="F:heme binding"/>
    <property type="evidence" value="ECO:0007669"/>
    <property type="project" value="InterPro"/>
</dbReference>
<dbReference type="PROSITE" id="PS00086">
    <property type="entry name" value="CYTOCHROME_P450"/>
    <property type="match status" value="1"/>
</dbReference>
<dbReference type="Pfam" id="PF00067">
    <property type="entry name" value="p450"/>
    <property type="match status" value="1"/>
</dbReference>
<organism evidence="6 7">
    <name type="scientific">Streptomyces fodineus</name>
    <dbReference type="NCBI Taxonomy" id="1904616"/>
    <lineage>
        <taxon>Bacteria</taxon>
        <taxon>Bacillati</taxon>
        <taxon>Actinomycetota</taxon>
        <taxon>Actinomycetes</taxon>
        <taxon>Kitasatosporales</taxon>
        <taxon>Streptomycetaceae</taxon>
        <taxon>Streptomyces</taxon>
    </lineage>
</organism>